<dbReference type="PIRSF" id="PIRSF000887">
    <property type="entry name" value="Pesterase_MJ0037"/>
    <property type="match status" value="1"/>
</dbReference>
<accession>A0A4R1LVY0</accession>
<evidence type="ECO:0000259" key="1">
    <source>
        <dbReference type="Pfam" id="PF00149"/>
    </source>
</evidence>
<dbReference type="InterPro" id="IPR029052">
    <property type="entry name" value="Metallo-depent_PP-like"/>
</dbReference>
<feature type="domain" description="Calcineurin-like phosphoesterase" evidence="1">
    <location>
        <begin position="24"/>
        <end position="116"/>
    </location>
</feature>
<dbReference type="GO" id="GO:0016787">
    <property type="term" value="F:hydrolase activity"/>
    <property type="evidence" value="ECO:0007669"/>
    <property type="project" value="InterPro"/>
</dbReference>
<dbReference type="InterPro" id="IPR004843">
    <property type="entry name" value="Calcineurin-like_PHP"/>
</dbReference>
<evidence type="ECO:0000313" key="2">
    <source>
        <dbReference type="EMBL" id="TCK83596.1"/>
    </source>
</evidence>
<protein>
    <submittedName>
        <fullName evidence="2">Putative phosphoesterase</fullName>
    </submittedName>
</protein>
<dbReference type="OrthoDB" id="9795838at2"/>
<dbReference type="PANTHER" id="PTHR39323">
    <property type="entry name" value="BLR1149 PROTEIN"/>
    <property type="match status" value="1"/>
</dbReference>
<sequence length="214" mass="24822">MTISIRGTEIQLLSQKAIYLVQYKILVIADMHLGKLLHFRKKGIFAPSISINEDLETMQSLIEEYKPDEVVFLGDLFHSELNSDSDYFLKKIALFPHIRFTLTKGNHDIIPEEFFNNAQIDIIQERILEDKITLRHQLPVNLEPDSFYIIGHVHPGYVVQRKARQTFRLPCFYQSGNVFILPAFGRFTGLFIPEFSEEGINYVIINNEVIHIAK</sequence>
<name>A0A4R1LVY0_9SPHI</name>
<dbReference type="Gene3D" id="3.60.21.10">
    <property type="match status" value="1"/>
</dbReference>
<dbReference type="PANTHER" id="PTHR39323:SF1">
    <property type="entry name" value="BLR1149 PROTEIN"/>
    <property type="match status" value="1"/>
</dbReference>
<reference evidence="2 3" key="1">
    <citation type="submission" date="2019-03" db="EMBL/GenBank/DDBJ databases">
        <title>Genomic Encyclopedia of Archaeal and Bacterial Type Strains, Phase II (KMG-II): from individual species to whole genera.</title>
        <authorList>
            <person name="Goeker M."/>
        </authorList>
    </citation>
    <scope>NUCLEOTIDE SEQUENCE [LARGE SCALE GENOMIC DNA]</scope>
    <source>
        <strain evidence="2 3">DSM 22554</strain>
    </source>
</reference>
<comment type="caution">
    <text evidence="2">The sequence shown here is derived from an EMBL/GenBank/DDBJ whole genome shotgun (WGS) entry which is preliminary data.</text>
</comment>
<dbReference type="EMBL" id="SMGO01000002">
    <property type="protein sequence ID" value="TCK83596.1"/>
    <property type="molecule type" value="Genomic_DNA"/>
</dbReference>
<proteinExistence type="predicted"/>
<dbReference type="Pfam" id="PF00149">
    <property type="entry name" value="Metallophos"/>
    <property type="match status" value="1"/>
</dbReference>
<organism evidence="2 3">
    <name type="scientific">Albibacterium bauzanense</name>
    <dbReference type="NCBI Taxonomy" id="653929"/>
    <lineage>
        <taxon>Bacteria</taxon>
        <taxon>Pseudomonadati</taxon>
        <taxon>Bacteroidota</taxon>
        <taxon>Sphingobacteriia</taxon>
        <taxon>Sphingobacteriales</taxon>
        <taxon>Sphingobacteriaceae</taxon>
        <taxon>Albibacterium</taxon>
    </lineage>
</organism>
<keyword evidence="3" id="KW-1185">Reference proteome</keyword>
<dbReference type="RefSeq" id="WP_132224706.1">
    <property type="nucleotide sequence ID" value="NZ_SMGO01000002.1"/>
</dbReference>
<evidence type="ECO:0000313" key="3">
    <source>
        <dbReference type="Proteomes" id="UP000294616"/>
    </source>
</evidence>
<dbReference type="AlphaFoldDB" id="A0A4R1LVY0"/>
<gene>
    <name evidence="2" type="ORF">C8N28_2198</name>
</gene>
<dbReference type="InterPro" id="IPR024173">
    <property type="entry name" value="Pesterase_MJ0037-like"/>
</dbReference>
<dbReference type="InterPro" id="IPR026336">
    <property type="entry name" value="PdeM-like"/>
</dbReference>
<dbReference type="NCBIfam" id="TIGR04123">
    <property type="entry name" value="P_estr_lig_assc"/>
    <property type="match status" value="1"/>
</dbReference>
<dbReference type="SUPFAM" id="SSF56300">
    <property type="entry name" value="Metallo-dependent phosphatases"/>
    <property type="match status" value="1"/>
</dbReference>
<dbReference type="Proteomes" id="UP000294616">
    <property type="component" value="Unassembled WGS sequence"/>
</dbReference>